<reference evidence="2 3" key="1">
    <citation type="submission" date="2024-01" db="EMBL/GenBank/DDBJ databases">
        <authorList>
            <person name="Allen C."/>
            <person name="Tagirdzhanova G."/>
        </authorList>
    </citation>
    <scope>NUCLEOTIDE SEQUENCE [LARGE SCALE GENOMIC DNA]</scope>
</reference>
<dbReference type="EMBL" id="CAWUHB010000087">
    <property type="protein sequence ID" value="CAK7234647.1"/>
    <property type="molecule type" value="Genomic_DNA"/>
</dbReference>
<sequence>MPYTNYRHHSFSSRASSASLSDHEDDAITPVEEHDVHHQDERRQEAPCQKPVPPSAVDNPFENARLWHRMLALQRRYHCYNSARMSAALEDAQVEAVVPPRACMDLLNDSMATAWLCEEARAEVAALLTLVPDGIRSRTGSYGDIYEGEKPSQIAAPVAAAPVLSMPAIAPAATAATTMSTPNSRQSARQQRMQRRRGIHQGHDE</sequence>
<organism evidence="2 3">
    <name type="scientific">Sporothrix curviconia</name>
    <dbReference type="NCBI Taxonomy" id="1260050"/>
    <lineage>
        <taxon>Eukaryota</taxon>
        <taxon>Fungi</taxon>
        <taxon>Dikarya</taxon>
        <taxon>Ascomycota</taxon>
        <taxon>Pezizomycotina</taxon>
        <taxon>Sordariomycetes</taxon>
        <taxon>Sordariomycetidae</taxon>
        <taxon>Ophiostomatales</taxon>
        <taxon>Ophiostomataceae</taxon>
        <taxon>Sporothrix</taxon>
    </lineage>
</organism>
<keyword evidence="3" id="KW-1185">Reference proteome</keyword>
<protein>
    <submittedName>
        <fullName evidence="2">Uncharacterized protein</fullName>
    </submittedName>
</protein>
<dbReference type="Proteomes" id="UP001642405">
    <property type="component" value="Unassembled WGS sequence"/>
</dbReference>
<feature type="region of interest" description="Disordered" evidence="1">
    <location>
        <begin position="1"/>
        <end position="59"/>
    </location>
</feature>
<evidence type="ECO:0000313" key="2">
    <source>
        <dbReference type="EMBL" id="CAK7234647.1"/>
    </source>
</evidence>
<feature type="compositionally biased region" description="Basic and acidic residues" evidence="1">
    <location>
        <begin position="31"/>
        <end position="45"/>
    </location>
</feature>
<feature type="compositionally biased region" description="Low complexity" evidence="1">
    <location>
        <begin position="174"/>
        <end position="191"/>
    </location>
</feature>
<feature type="compositionally biased region" description="Basic residues" evidence="1">
    <location>
        <begin position="1"/>
        <end position="11"/>
    </location>
</feature>
<name>A0ABP0CST2_9PEZI</name>
<comment type="caution">
    <text evidence="2">The sequence shown here is derived from an EMBL/GenBank/DDBJ whole genome shotgun (WGS) entry which is preliminary data.</text>
</comment>
<gene>
    <name evidence="2" type="ORF">SCUCBS95973_009006</name>
</gene>
<accession>A0ABP0CST2</accession>
<evidence type="ECO:0000256" key="1">
    <source>
        <dbReference type="SAM" id="MobiDB-lite"/>
    </source>
</evidence>
<feature type="region of interest" description="Disordered" evidence="1">
    <location>
        <begin position="174"/>
        <end position="205"/>
    </location>
</feature>
<evidence type="ECO:0000313" key="3">
    <source>
        <dbReference type="Proteomes" id="UP001642405"/>
    </source>
</evidence>
<feature type="compositionally biased region" description="Basic residues" evidence="1">
    <location>
        <begin position="192"/>
        <end position="205"/>
    </location>
</feature>
<proteinExistence type="predicted"/>